<reference evidence="8 10" key="5">
    <citation type="journal article" date="2012" name="Curr. Microbiol.">
        <title>Re-annotation of two hyperthermophilic archaea Pyrococcus abyssi GE5 and Pyrococcus furiosus DSM 3638.</title>
        <authorList>
            <person name="Gao J."/>
            <person name="Wang J."/>
        </authorList>
    </citation>
    <scope>GENOME REANNOTATION</scope>
    <source>
        <strain evidence="8">GE5</strain>
        <strain evidence="10">GE5 / Orsay</strain>
    </source>
</reference>
<dbReference type="Proteomes" id="UP000000810">
    <property type="component" value="Chromosome"/>
</dbReference>
<dbReference type="OrthoDB" id="4612at2157"/>
<dbReference type="KEGG" id="pab:PAB1045"/>
<dbReference type="PATRIC" id="fig|272844.11.peg.1688"/>
<dbReference type="EMBL" id="HE613800">
    <property type="protein sequence ID" value="CCE71041.1"/>
    <property type="molecule type" value="Genomic_DNA"/>
</dbReference>
<dbReference type="SUPFAM" id="SSF102712">
    <property type="entry name" value="JAB1/MPN domain"/>
    <property type="match status" value="1"/>
</dbReference>
<dbReference type="eggNOG" id="arCOG01139">
    <property type="taxonomic scope" value="Archaea"/>
</dbReference>
<evidence type="ECO:0000259" key="6">
    <source>
        <dbReference type="Pfam" id="PF14464"/>
    </source>
</evidence>
<dbReference type="RefSeq" id="WP_010868701.1">
    <property type="nucleotide sequence ID" value="NC_000868.1"/>
</dbReference>
<evidence type="ECO:0000256" key="1">
    <source>
        <dbReference type="ARBA" id="ARBA00022670"/>
    </source>
</evidence>
<dbReference type="PIR" id="A75006">
    <property type="entry name" value="A75006"/>
</dbReference>
<reference evidence="7" key="1">
    <citation type="submission" date="1999-07" db="EMBL/GenBank/DDBJ databases">
        <authorList>
            <person name="Genoscope"/>
        </authorList>
    </citation>
    <scope>NUCLEOTIDE SEQUENCE</scope>
    <source>
        <strain evidence="7">Orsay</strain>
    </source>
</reference>
<evidence type="ECO:0000313" key="8">
    <source>
        <dbReference type="EMBL" id="CCE71041.1"/>
    </source>
</evidence>
<keyword evidence="2" id="KW-0479">Metal-binding</keyword>
<evidence type="ECO:0000313" key="7">
    <source>
        <dbReference type="EMBL" id="CAB50487.1"/>
    </source>
</evidence>
<dbReference type="AlphaFoldDB" id="Q9UYC5"/>
<accession>Q9UYC5</accession>
<evidence type="ECO:0000256" key="2">
    <source>
        <dbReference type="ARBA" id="ARBA00022723"/>
    </source>
</evidence>
<evidence type="ECO:0000256" key="3">
    <source>
        <dbReference type="ARBA" id="ARBA00022801"/>
    </source>
</evidence>
<name>Q9UYC5_PYRAB</name>
<proteinExistence type="predicted"/>
<reference evidence="7" key="3">
    <citation type="journal article" date="2001" name="Genome Res.">
        <title>Genome evolution at the genus level: comparison of three complete genomes of hyperthermophilic archaea.</title>
        <authorList>
            <person name="Lecompte O."/>
            <person name="Ripp R."/>
            <person name="Puzos-Barbe V."/>
            <person name="Duprat S."/>
            <person name="Heilig R."/>
            <person name="Dietrich J."/>
            <person name="Thierry J.C."/>
            <person name="Poch O."/>
        </authorList>
    </citation>
    <scope>NUCLEOTIDE SEQUENCE</scope>
    <source>
        <strain evidence="7">Orsay</strain>
    </source>
</reference>
<dbReference type="EMBL" id="AJ248288">
    <property type="protein sequence ID" value="CAB50487.1"/>
    <property type="molecule type" value="Genomic_DNA"/>
</dbReference>
<evidence type="ECO:0000313" key="10">
    <source>
        <dbReference type="Proteomes" id="UP000009139"/>
    </source>
</evidence>
<dbReference type="GO" id="GO:0008237">
    <property type="term" value="F:metallopeptidase activity"/>
    <property type="evidence" value="ECO:0007669"/>
    <property type="project" value="UniProtKB-KW"/>
</dbReference>
<keyword evidence="4" id="KW-0862">Zinc</keyword>
<reference evidence="7 9" key="4">
    <citation type="journal article" date="2003" name="Mol. Microbiol.">
        <title>An integrated analysis of the genome of the hyperthermophilic archaeon Pyrococcus abyssi.</title>
        <authorList>
            <person name="Cohen G."/>
            <person name="Barbe V."/>
            <person name="Flament D."/>
            <person name="Galperin M."/>
            <person name="Heilig R."/>
            <person name="Ripp R."/>
            <person name="Lecompte O."/>
            <person name="Prieur D."/>
            <person name="Poch O."/>
            <person name="Quellerou J."/>
            <person name="Thierry J.C."/>
            <person name="Van der Oost J."/>
            <person name="Weissenbach J."/>
            <person name="Zivanovic Y."/>
            <person name="Forterre P."/>
        </authorList>
    </citation>
    <scope>NUCLEOTIDE SEQUENCE [LARGE SCALE GENOMIC DNA]</scope>
    <source>
        <strain evidence="9">GE5 / Orsay</strain>
        <strain evidence="7">Orsay</strain>
    </source>
</reference>
<dbReference type="InterPro" id="IPR028090">
    <property type="entry name" value="JAB_dom_prok"/>
</dbReference>
<protein>
    <submittedName>
        <fullName evidence="8">Predicted metalloprotease, containing Jab1/MPN domain</fullName>
    </submittedName>
</protein>
<evidence type="ECO:0000256" key="4">
    <source>
        <dbReference type="ARBA" id="ARBA00022833"/>
    </source>
</evidence>
<dbReference type="Pfam" id="PF14464">
    <property type="entry name" value="Prok-JAB"/>
    <property type="match status" value="1"/>
</dbReference>
<keyword evidence="3" id="KW-0378">Hydrolase</keyword>
<dbReference type="STRING" id="272844.PAB1045"/>
<gene>
    <name evidence="7" type="ordered locus">PAB1045</name>
</gene>
<keyword evidence="1 8" id="KW-0645">Protease</keyword>
<dbReference type="HOGENOM" id="CLU_116578_1_0_2"/>
<keyword evidence="5 8" id="KW-0482">Metalloprotease</keyword>
<dbReference type="Gene3D" id="3.40.140.10">
    <property type="entry name" value="Cytidine Deaminase, domain 2"/>
    <property type="match status" value="1"/>
</dbReference>
<evidence type="ECO:0000313" key="9">
    <source>
        <dbReference type="Proteomes" id="UP000000810"/>
    </source>
</evidence>
<dbReference type="GO" id="GO:0046872">
    <property type="term" value="F:metal ion binding"/>
    <property type="evidence" value="ECO:0007669"/>
    <property type="project" value="UniProtKB-KW"/>
</dbReference>
<dbReference type="GO" id="GO:0006508">
    <property type="term" value="P:proteolysis"/>
    <property type="evidence" value="ECO:0007669"/>
    <property type="project" value="UniProtKB-KW"/>
</dbReference>
<reference evidence="7" key="2">
    <citation type="journal article" date="2000" name="J. Mol. Biol.">
        <title>Archaeal homologs of eukaryotic methylation guide small nucleolar RNAs: lessons from the Pyrococcus genomes.</title>
        <authorList>
            <person name="Gaspin C."/>
            <person name="Cavaille J."/>
            <person name="Erauso G."/>
        </authorList>
    </citation>
    <scope>NUCLEOTIDE SEQUENCE</scope>
    <source>
        <strain evidence="7">Orsay</strain>
    </source>
</reference>
<evidence type="ECO:0000256" key="5">
    <source>
        <dbReference type="ARBA" id="ARBA00023049"/>
    </source>
</evidence>
<sequence length="122" mass="13907">MKVKIRRELLEYLLELAREFYPNEVAGFLREKDGVLEEVLLVPKGYFGSSSVYFDLTLLPHDESIKGTFHSHPSPFPYPSKGDLMFFSKFGGVHIIVAFPYTKDSVKAFRSDGSEVELEVVE</sequence>
<dbReference type="Proteomes" id="UP000009139">
    <property type="component" value="Chromosome"/>
</dbReference>
<organism evidence="7 9">
    <name type="scientific">Pyrococcus abyssi (strain GE5 / Orsay)</name>
    <dbReference type="NCBI Taxonomy" id="272844"/>
    <lineage>
        <taxon>Archaea</taxon>
        <taxon>Methanobacteriati</taxon>
        <taxon>Methanobacteriota</taxon>
        <taxon>Thermococci</taxon>
        <taxon>Thermococcales</taxon>
        <taxon>Thermococcaceae</taxon>
        <taxon>Pyrococcus</taxon>
    </lineage>
</organism>
<feature type="domain" description="JAB" evidence="6">
    <location>
        <begin position="8"/>
        <end position="98"/>
    </location>
</feature>
<keyword evidence="9" id="KW-1185">Reference proteome</keyword>